<dbReference type="Pfam" id="PF07561">
    <property type="entry name" value="DUF1540"/>
    <property type="match status" value="2"/>
</dbReference>
<dbReference type="RefSeq" id="WP_200275022.1">
    <property type="nucleotide sequence ID" value="NZ_CP066802.1"/>
</dbReference>
<dbReference type="EMBL" id="CP066802">
    <property type="protein sequence ID" value="QQM66887.1"/>
    <property type="molecule type" value="Genomic_DNA"/>
</dbReference>
<feature type="domain" description="DUF1540" evidence="1">
    <location>
        <begin position="59"/>
        <end position="82"/>
    </location>
</feature>
<proteinExistence type="predicted"/>
<feature type="domain" description="DUF1540" evidence="1">
    <location>
        <begin position="10"/>
        <end position="33"/>
    </location>
</feature>
<gene>
    <name evidence="2" type="ORF">JG540_07420</name>
</gene>
<dbReference type="InterPro" id="IPR011437">
    <property type="entry name" value="DUF1540"/>
</dbReference>
<dbReference type="Proteomes" id="UP000595895">
    <property type="component" value="Chromosome"/>
</dbReference>
<organism evidence="2 3">
    <name type="scientific">Actinomyces weissii</name>
    <dbReference type="NCBI Taxonomy" id="675090"/>
    <lineage>
        <taxon>Bacteria</taxon>
        <taxon>Bacillati</taxon>
        <taxon>Actinomycetota</taxon>
        <taxon>Actinomycetes</taxon>
        <taxon>Actinomycetales</taxon>
        <taxon>Actinomycetaceae</taxon>
        <taxon>Actinomyces</taxon>
    </lineage>
</organism>
<accession>A0A7T7M9I4</accession>
<reference evidence="2 3" key="1">
    <citation type="submission" date="2020-12" db="EMBL/GenBank/DDBJ databases">
        <authorList>
            <person name="Zhou J."/>
        </authorList>
    </citation>
    <scope>NUCLEOTIDE SEQUENCE [LARGE SCALE GENOMIC DNA]</scope>
    <source>
        <strain evidence="2 3">CCUG 61299</strain>
    </source>
</reference>
<sequence>MKTATEIKSCAATTCAYNRGGCTALAITVGGDATPACTTLVTLDARGGLPVAQGKVGACKRLECVHNTDLMCTAEGVKIGSGTASCLTYEAR</sequence>
<evidence type="ECO:0000259" key="1">
    <source>
        <dbReference type="Pfam" id="PF07561"/>
    </source>
</evidence>
<dbReference type="AlphaFoldDB" id="A0A7T7M9I4"/>
<name>A0A7T7M9I4_9ACTO</name>
<keyword evidence="3" id="KW-1185">Reference proteome</keyword>
<dbReference type="KEGG" id="awe:JG540_07420"/>
<evidence type="ECO:0000313" key="3">
    <source>
        <dbReference type="Proteomes" id="UP000595895"/>
    </source>
</evidence>
<evidence type="ECO:0000313" key="2">
    <source>
        <dbReference type="EMBL" id="QQM66887.1"/>
    </source>
</evidence>
<protein>
    <submittedName>
        <fullName evidence="2">DUF1540 domain-containing protein</fullName>
    </submittedName>
</protein>